<evidence type="ECO:0000313" key="3">
    <source>
        <dbReference type="Proteomes" id="UP000567179"/>
    </source>
</evidence>
<evidence type="ECO:0000256" key="1">
    <source>
        <dbReference type="SAM" id="MobiDB-lite"/>
    </source>
</evidence>
<name>A0A8H5BGY9_9AGAR</name>
<reference evidence="2 3" key="1">
    <citation type="journal article" date="2020" name="ISME J.">
        <title>Uncovering the hidden diversity of litter-decomposition mechanisms in mushroom-forming fungi.</title>
        <authorList>
            <person name="Floudas D."/>
            <person name="Bentzer J."/>
            <person name="Ahren D."/>
            <person name="Johansson T."/>
            <person name="Persson P."/>
            <person name="Tunlid A."/>
        </authorList>
    </citation>
    <scope>NUCLEOTIDE SEQUENCE [LARGE SCALE GENOMIC DNA]</scope>
    <source>
        <strain evidence="2 3">CBS 101986</strain>
    </source>
</reference>
<dbReference type="InterPro" id="IPR009836">
    <property type="entry name" value="GRDP-like"/>
</dbReference>
<proteinExistence type="predicted"/>
<accession>A0A8H5BGY9</accession>
<dbReference type="EMBL" id="JAACJJ010000028">
    <property type="protein sequence ID" value="KAF5322941.1"/>
    <property type="molecule type" value="Genomic_DNA"/>
</dbReference>
<organism evidence="2 3">
    <name type="scientific">Psilocybe cf. subviscida</name>
    <dbReference type="NCBI Taxonomy" id="2480587"/>
    <lineage>
        <taxon>Eukaryota</taxon>
        <taxon>Fungi</taxon>
        <taxon>Dikarya</taxon>
        <taxon>Basidiomycota</taxon>
        <taxon>Agaricomycotina</taxon>
        <taxon>Agaricomycetes</taxon>
        <taxon>Agaricomycetidae</taxon>
        <taxon>Agaricales</taxon>
        <taxon>Agaricineae</taxon>
        <taxon>Strophariaceae</taxon>
        <taxon>Psilocybe</taxon>
    </lineage>
</organism>
<dbReference type="PANTHER" id="PTHR34365:SF7">
    <property type="entry name" value="GLYCINE-RICH DOMAIN-CONTAINING PROTEIN 1"/>
    <property type="match status" value="1"/>
</dbReference>
<dbReference type="OrthoDB" id="2684236at2759"/>
<keyword evidence="3" id="KW-1185">Reference proteome</keyword>
<sequence>MDILLELARPAPRHRTDTSVKPFAIDAPVASPPVKIPTTLKKAHSRPINVSVHPFSDYTSRNSAHSRSSSTNHIVQPFTDDRPPDSHLTSTTKFKIGTATTPGPLVSVSELKGHIALLHAFSELKKTVEASDINPFLKTPSQSLHDAKWTWFVGIAVERFDVWCRALKPGSIVEGEEKCLPPIDVLMVWHAYMLNPRWYAEDTIRIVACKRLRMLEVNFTSILENPAILDEPPSDARMEHWRSLTSLPFDSQKGMYIHTTRLLRCPSCQTENEVELGRQSGTGYLQHDFKATCSNVECNSRDITKATLAHRKLSWDIAATSPSKPENPGTRLAGSVFPRSSGTKTAASIKDQIFFAAKAHQVTATFDVMNPSLAKYVGNSDRELRCKAVMRYRNSLGLLKDKMSHYNQNGDVIVKRILSAYTDDKAYSIDLIEAVLKQTKFVQQMSDLGWIRPDYFHQCGDESSLHHALSRYHSFLDLENSSPNIGCIPTLDIDLVWHTHQLMPTKYYTDVFLYLKRFLDHDVVDTQTFSSAFAHTSKEWQVKFNTPYTHCGCAAPASSIGNRLSRLVNLKPKKDVLAAVLPHSISATHPSDHNVNRGVQS</sequence>
<evidence type="ECO:0000313" key="2">
    <source>
        <dbReference type="EMBL" id="KAF5322941.1"/>
    </source>
</evidence>
<comment type="caution">
    <text evidence="2">The sequence shown here is derived from an EMBL/GenBank/DDBJ whole genome shotgun (WGS) entry which is preliminary data.</text>
</comment>
<feature type="region of interest" description="Disordered" evidence="1">
    <location>
        <begin position="54"/>
        <end position="90"/>
    </location>
</feature>
<dbReference type="Pfam" id="PF07173">
    <property type="entry name" value="GRDP-like"/>
    <property type="match status" value="1"/>
</dbReference>
<dbReference type="Proteomes" id="UP000567179">
    <property type="component" value="Unassembled WGS sequence"/>
</dbReference>
<dbReference type="AlphaFoldDB" id="A0A8H5BGY9"/>
<protein>
    <submittedName>
        <fullName evidence="2">Uncharacterized protein</fullName>
    </submittedName>
</protein>
<dbReference type="PANTHER" id="PTHR34365">
    <property type="entry name" value="ENOLASE (DUF1399)"/>
    <property type="match status" value="1"/>
</dbReference>
<gene>
    <name evidence="2" type="ORF">D9619_001265</name>
</gene>
<feature type="compositionally biased region" description="Low complexity" evidence="1">
    <location>
        <begin position="59"/>
        <end position="73"/>
    </location>
</feature>